<feature type="transmembrane region" description="Helical" evidence="2">
    <location>
        <begin position="261"/>
        <end position="279"/>
    </location>
</feature>
<proteinExistence type="inferred from homology"/>
<protein>
    <submittedName>
        <fullName evidence="4">DMT family transporter</fullName>
    </submittedName>
</protein>
<dbReference type="SUPFAM" id="SSF103481">
    <property type="entry name" value="Multidrug resistance efflux transporter EmrE"/>
    <property type="match status" value="2"/>
</dbReference>
<feature type="transmembrane region" description="Helical" evidence="2">
    <location>
        <begin position="185"/>
        <end position="207"/>
    </location>
</feature>
<dbReference type="InterPro" id="IPR037185">
    <property type="entry name" value="EmrE-like"/>
</dbReference>
<sequence length="317" mass="32381">MGTGRAWPVMGFLLALGSAACFALSGIFASALMSAGWSAGAAVTARIGFAAVVLAVPTCIMLRGEWDRVRRAWRPILLFGLLAVVGCQLAFFLAVQFIPPSLALLIEFLGPVMLVFWYWIRTRVQPSGLTLIGAAIAVLGLVAVSGVATGGALHPLGILFALIAAVGNASYFAAGASSDHGIPPLPFVGLGLAVGAVALVVVSATGLLPFTATAAPATLVSVSVSPVVVVTGMVLISTVISYVLGVAAARRLGATVASFTGYSEPLFGILWTIVLLAIVPTGLQWVGAALVVLGVVTVKLGELRPRVRPRTPALSDS</sequence>
<feature type="transmembrane region" description="Helical" evidence="2">
    <location>
        <begin position="153"/>
        <end position="173"/>
    </location>
</feature>
<evidence type="ECO:0000256" key="2">
    <source>
        <dbReference type="SAM" id="Phobius"/>
    </source>
</evidence>
<dbReference type="EMBL" id="CP095043">
    <property type="protein sequence ID" value="UOQ59782.1"/>
    <property type="molecule type" value="Genomic_DNA"/>
</dbReference>
<dbReference type="Proteomes" id="UP000831775">
    <property type="component" value="Chromosome"/>
</dbReference>
<keyword evidence="2" id="KW-1133">Transmembrane helix</keyword>
<feature type="transmembrane region" description="Helical" evidence="2">
    <location>
        <begin position="101"/>
        <end position="120"/>
    </location>
</feature>
<reference evidence="4 5" key="1">
    <citation type="submission" date="2022-04" db="EMBL/GenBank/DDBJ databases">
        <title>Leucobacter sp. isolated from rhizosphere of onion.</title>
        <authorList>
            <person name="Won M."/>
            <person name="Lee C.-M."/>
            <person name="Woen H.-Y."/>
            <person name="Kwon S.-W."/>
        </authorList>
    </citation>
    <scope>NUCLEOTIDE SEQUENCE [LARGE SCALE GENOMIC DNA]</scope>
    <source>
        <strain evidence="4 5">H25R-14</strain>
    </source>
</reference>
<keyword evidence="2" id="KW-0472">Membrane</keyword>
<keyword evidence="2" id="KW-0812">Transmembrane</keyword>
<evidence type="ECO:0000259" key="3">
    <source>
        <dbReference type="Pfam" id="PF00892"/>
    </source>
</evidence>
<evidence type="ECO:0000313" key="4">
    <source>
        <dbReference type="EMBL" id="UOQ59782.1"/>
    </source>
</evidence>
<comment type="similarity">
    <text evidence="1">Belongs to the EamA transporter family.</text>
</comment>
<feature type="transmembrane region" description="Helical" evidence="2">
    <location>
        <begin position="227"/>
        <end position="249"/>
    </location>
</feature>
<dbReference type="PANTHER" id="PTHR22911:SF79">
    <property type="entry name" value="MOBA-LIKE NTP TRANSFERASE DOMAIN-CONTAINING PROTEIN"/>
    <property type="match status" value="1"/>
</dbReference>
<feature type="transmembrane region" description="Helical" evidence="2">
    <location>
        <begin position="76"/>
        <end position="95"/>
    </location>
</feature>
<organism evidence="4 5">
    <name type="scientific">Leucobacter rhizosphaerae</name>
    <dbReference type="NCBI Taxonomy" id="2932245"/>
    <lineage>
        <taxon>Bacteria</taxon>
        <taxon>Bacillati</taxon>
        <taxon>Actinomycetota</taxon>
        <taxon>Actinomycetes</taxon>
        <taxon>Micrococcales</taxon>
        <taxon>Microbacteriaceae</taxon>
        <taxon>Leucobacter</taxon>
    </lineage>
</organism>
<evidence type="ECO:0000256" key="1">
    <source>
        <dbReference type="ARBA" id="ARBA00007362"/>
    </source>
</evidence>
<gene>
    <name evidence="4" type="ORF">MUN76_12100</name>
</gene>
<keyword evidence="5" id="KW-1185">Reference proteome</keyword>
<feature type="domain" description="EamA" evidence="3">
    <location>
        <begin position="10"/>
        <end position="145"/>
    </location>
</feature>
<dbReference type="Pfam" id="PF00892">
    <property type="entry name" value="EamA"/>
    <property type="match status" value="2"/>
</dbReference>
<dbReference type="InterPro" id="IPR000620">
    <property type="entry name" value="EamA_dom"/>
</dbReference>
<dbReference type="PROSITE" id="PS51257">
    <property type="entry name" value="PROKAR_LIPOPROTEIN"/>
    <property type="match status" value="1"/>
</dbReference>
<dbReference type="RefSeq" id="WP_244684986.1">
    <property type="nucleotide sequence ID" value="NZ_CP095043.1"/>
</dbReference>
<name>A0ABY4FU50_9MICO</name>
<feature type="transmembrane region" description="Helical" evidence="2">
    <location>
        <begin position="127"/>
        <end position="147"/>
    </location>
</feature>
<dbReference type="PANTHER" id="PTHR22911">
    <property type="entry name" value="ACYL-MALONYL CONDENSING ENZYME-RELATED"/>
    <property type="match status" value="1"/>
</dbReference>
<accession>A0ABY4FU50</accession>
<feature type="transmembrane region" description="Helical" evidence="2">
    <location>
        <begin position="39"/>
        <end position="64"/>
    </location>
</feature>
<feature type="domain" description="EamA" evidence="3">
    <location>
        <begin position="156"/>
        <end position="298"/>
    </location>
</feature>
<evidence type="ECO:0000313" key="5">
    <source>
        <dbReference type="Proteomes" id="UP000831775"/>
    </source>
</evidence>